<accession>A0AAD9W537</accession>
<sequence>MDHGGMPQNKALAPLRTQPFLKEPSRDGNTIVMLPDQTVDETARREQQTATIATKIASFEQKFGK</sequence>
<dbReference type="AlphaFoldDB" id="A0AAD9W537"/>
<evidence type="ECO:0000256" key="1">
    <source>
        <dbReference type="SAM" id="MobiDB-lite"/>
    </source>
</evidence>
<gene>
    <name evidence="2" type="ORF">N8I77_003572</name>
</gene>
<proteinExistence type="predicted"/>
<dbReference type="Proteomes" id="UP001265746">
    <property type="component" value="Unassembled WGS sequence"/>
</dbReference>
<organism evidence="2 3">
    <name type="scientific">Phomopsis amygdali</name>
    <name type="common">Fusicoccum amygdali</name>
    <dbReference type="NCBI Taxonomy" id="1214568"/>
    <lineage>
        <taxon>Eukaryota</taxon>
        <taxon>Fungi</taxon>
        <taxon>Dikarya</taxon>
        <taxon>Ascomycota</taxon>
        <taxon>Pezizomycotina</taxon>
        <taxon>Sordariomycetes</taxon>
        <taxon>Sordariomycetidae</taxon>
        <taxon>Diaporthales</taxon>
        <taxon>Diaporthaceae</taxon>
        <taxon>Diaporthe</taxon>
    </lineage>
</organism>
<dbReference type="EMBL" id="JAUJFL010000002">
    <property type="protein sequence ID" value="KAK2610117.1"/>
    <property type="molecule type" value="Genomic_DNA"/>
</dbReference>
<feature type="region of interest" description="Disordered" evidence="1">
    <location>
        <begin position="1"/>
        <end position="30"/>
    </location>
</feature>
<reference evidence="2" key="1">
    <citation type="submission" date="2023-06" db="EMBL/GenBank/DDBJ databases">
        <authorList>
            <person name="Noh H."/>
        </authorList>
    </citation>
    <scope>NUCLEOTIDE SEQUENCE</scope>
    <source>
        <strain evidence="2">DUCC20226</strain>
    </source>
</reference>
<evidence type="ECO:0000313" key="3">
    <source>
        <dbReference type="Proteomes" id="UP001265746"/>
    </source>
</evidence>
<comment type="caution">
    <text evidence="2">The sequence shown here is derived from an EMBL/GenBank/DDBJ whole genome shotgun (WGS) entry which is preliminary data.</text>
</comment>
<protein>
    <submittedName>
        <fullName evidence="2">Uncharacterized protein</fullName>
    </submittedName>
</protein>
<keyword evidence="3" id="KW-1185">Reference proteome</keyword>
<evidence type="ECO:0000313" key="2">
    <source>
        <dbReference type="EMBL" id="KAK2610117.1"/>
    </source>
</evidence>
<name>A0AAD9W537_PHOAM</name>